<dbReference type="OrthoDB" id="2099887at2759"/>
<proteinExistence type="predicted"/>
<protein>
    <submittedName>
        <fullName evidence="1">Uncharacterized protein</fullName>
    </submittedName>
</protein>
<reference evidence="1 2" key="1">
    <citation type="submission" date="2015-07" db="EMBL/GenBank/DDBJ databases">
        <title>Emmonsia species relationships and genome sequence.</title>
        <authorList>
            <consortium name="The Broad Institute Genomics Platform"/>
            <person name="Cuomo C.A."/>
            <person name="Munoz J.F."/>
            <person name="Imamovic A."/>
            <person name="Priest M.E."/>
            <person name="Young S."/>
            <person name="Clay O.K."/>
            <person name="McEwen J.G."/>
        </authorList>
    </citation>
    <scope>NUCLEOTIDE SEQUENCE [LARGE SCALE GENOMIC DNA]</scope>
    <source>
        <strain evidence="1 2">UAMH 9510</strain>
    </source>
</reference>
<dbReference type="STRING" id="1447872.A0A1J9QJY7"/>
<organism evidence="1 2">
    <name type="scientific">Emergomyces pasteurianus Ep9510</name>
    <dbReference type="NCBI Taxonomy" id="1447872"/>
    <lineage>
        <taxon>Eukaryota</taxon>
        <taxon>Fungi</taxon>
        <taxon>Dikarya</taxon>
        <taxon>Ascomycota</taxon>
        <taxon>Pezizomycotina</taxon>
        <taxon>Eurotiomycetes</taxon>
        <taxon>Eurotiomycetidae</taxon>
        <taxon>Onygenales</taxon>
        <taxon>Ajellomycetaceae</taxon>
        <taxon>Emergomyces</taxon>
    </lineage>
</organism>
<evidence type="ECO:0000313" key="2">
    <source>
        <dbReference type="Proteomes" id="UP000182235"/>
    </source>
</evidence>
<dbReference type="VEuPathDB" id="FungiDB:AJ78_03591"/>
<dbReference type="AlphaFoldDB" id="A0A1J9QJY7"/>
<dbReference type="PANTHER" id="PTHR38787:SF1">
    <property type="entry name" value="REGULATORY P DOMAIN-CONTAINING PROTEIN"/>
    <property type="match status" value="1"/>
</dbReference>
<gene>
    <name evidence="1" type="ORF">AJ78_03591</name>
</gene>
<name>A0A1J9QJY7_9EURO</name>
<evidence type="ECO:0000313" key="1">
    <source>
        <dbReference type="EMBL" id="OJD16212.1"/>
    </source>
</evidence>
<dbReference type="PANTHER" id="PTHR38787">
    <property type="entry name" value="REGULATORY P DOMAIN-CONTAINING PROTEIN"/>
    <property type="match status" value="1"/>
</dbReference>
<dbReference type="GO" id="GO:0005576">
    <property type="term" value="C:extracellular region"/>
    <property type="evidence" value="ECO:0007669"/>
    <property type="project" value="TreeGrafter"/>
</dbReference>
<keyword evidence="2" id="KW-1185">Reference proteome</keyword>
<dbReference type="Proteomes" id="UP000182235">
    <property type="component" value="Unassembled WGS sequence"/>
</dbReference>
<accession>A0A1J9QJY7</accession>
<comment type="caution">
    <text evidence="1">The sequence shown here is derived from an EMBL/GenBank/DDBJ whole genome shotgun (WGS) entry which is preliminary data.</text>
</comment>
<dbReference type="EMBL" id="LGRN01000118">
    <property type="protein sequence ID" value="OJD16212.1"/>
    <property type="molecule type" value="Genomic_DNA"/>
</dbReference>
<sequence>MKLPLLWPPAVAVLAMPERPQWTEKNMMQMQRLMDVKLAAREKPIKNGVLDEGGYKFINRPPCCVNGKAGEFSCNKVDMTAFLGHQDMWSGAEKEMIFGVRFNAFLFESFPMICPLTLYVDLNADDGLEFFVIGQSDGATISNIWPDRKVIDGYVYIGSEAPGHGLQVFDMRNVQLPPLLSLSVARDATMCLRVYSRSRWKLSQCRRTRRIADENTEYLLLDDELDEKDGTYSGKAGHTHHFYIVNIANLAKPKLPGYYQPSVKSIDP</sequence>